<feature type="domain" description="GGDEF" evidence="11">
    <location>
        <begin position="664"/>
        <end position="798"/>
    </location>
</feature>
<evidence type="ECO:0000256" key="6">
    <source>
        <dbReference type="ARBA" id="ARBA00023136"/>
    </source>
</evidence>
<dbReference type="GO" id="GO:0016020">
    <property type="term" value="C:membrane"/>
    <property type="evidence" value="ECO:0007669"/>
    <property type="project" value="UniProtKB-SubCell"/>
</dbReference>
<feature type="domain" description="PAS" evidence="9">
    <location>
        <begin position="513"/>
        <end position="567"/>
    </location>
</feature>
<evidence type="ECO:0000313" key="13">
    <source>
        <dbReference type="Proteomes" id="UP000186002"/>
    </source>
</evidence>
<feature type="transmembrane region" description="Helical" evidence="8">
    <location>
        <begin position="397"/>
        <end position="421"/>
    </location>
</feature>
<sequence length="1085" mass="117136">MSGLGLVMAKKLLVRWGLGNAACSAVLLLMANTAWATDNGVVLQQAHESLRQSLDLIWVMVAAALVLMMQVGFMLLEAGLVRSKNSINVAQKNLLDFAFSVIAFASVGFMFAFGASNGFWVGLDQNLFLLGNLDTWGYAFFAFQVMFCGTAATIISGAVAERMKLAAYVWCSLFTAAIIYPVFTHWAWGNALVENSTAFLAQNGFVDFAGSTVVHGTGGWIALAACLLIGPRQGRYDHNGLPMRIQGHSSVLATAGALLLFVGWIGFNGGSTLKASADVAPIIVNTVLAAAMGAAAGYFLGWSQDRVILPEKSLSGLLGGLVAITAGCHVLTPAGSIVIGAVGGLVAVYSTTLLERHLKVDDAVGAIGVHGFAGVVGTLGLALLAPESHLPLGDRGAQFLIQLEGVALNFVWCFGAGYVFLRTLSLVMPLRIDAASEDIGMNESEHGTRLGIGHVEDALEKVIAGKADLNMRLAVSRGDDSERLTRMFNALMDTIQNVEVAQGKAADAKRSREEGERMSALANATFDAIVISVDGRILDGNAALEDLLGYKIEELKMRGLYEFVQSELAGTLESHLAKAELQPREMELVNRSGEPIPVEIRTRVIAYRGTPTRVSALVDLRQRKAAEAKILHLAQHDTLTDLPNRAVFNSEINHVIGYCKTTGNSAALLLLDLDRFKDINDLHGHPVGDKVIRVTADRLREHTRPADTIARLGGDEFAVILRGIEFSNQAADLAHRLVHLLAEPIDCGNGLVLRPSASIGVALINRETENAEVTISNADIALYNAKDLGRRTYKIYQPGMGDEMRERRLLEEDLHDAIQSGQFELHYQPRLDLKTLKIASYEALIRWNHPTRGQVSPADFIPVAENSGQIIPIGQWVIDAALSAAKSSILDARISVNVSPVQFRDADFLENVRQSLVHHGIDASRLEFEITENLLIEDDERALAILKSLKDMGFKIALDDFGVGYSSLGYLSRFPFDTIKIDRSFVQEAGVNAPAQAIVETVVRLGKALNMSIVAEGVEEMDKLLFLANSGCDEIQGFLIGRPKPLANLQRNLPPLVHEALLSLGTIGTPQVVYREPLPQKAAAG</sequence>
<dbReference type="SUPFAM" id="SSF141868">
    <property type="entry name" value="EAL domain-like"/>
    <property type="match status" value="1"/>
</dbReference>
<dbReference type="SUPFAM" id="SSF55073">
    <property type="entry name" value="Nucleotide cyclase"/>
    <property type="match status" value="1"/>
</dbReference>
<dbReference type="Proteomes" id="UP000186002">
    <property type="component" value="Unassembled WGS sequence"/>
</dbReference>
<dbReference type="InterPro" id="IPR052155">
    <property type="entry name" value="Biofilm_reg_signaling"/>
</dbReference>
<dbReference type="Pfam" id="PF00990">
    <property type="entry name" value="GGDEF"/>
    <property type="match status" value="1"/>
</dbReference>
<evidence type="ECO:0000259" key="10">
    <source>
        <dbReference type="PROSITE" id="PS50883"/>
    </source>
</evidence>
<keyword evidence="7" id="KW-0924">Ammonia transport</keyword>
<evidence type="ECO:0000259" key="11">
    <source>
        <dbReference type="PROSITE" id="PS50887"/>
    </source>
</evidence>
<dbReference type="InterPro" id="IPR029020">
    <property type="entry name" value="Ammonium/urea_transptr"/>
</dbReference>
<evidence type="ECO:0000256" key="1">
    <source>
        <dbReference type="ARBA" id="ARBA00004141"/>
    </source>
</evidence>
<feature type="transmembrane region" description="Helical" evidence="8">
    <location>
        <begin position="366"/>
        <end position="385"/>
    </location>
</feature>
<dbReference type="Pfam" id="PF00563">
    <property type="entry name" value="EAL"/>
    <property type="match status" value="1"/>
</dbReference>
<feature type="transmembrane region" description="Helical" evidence="8">
    <location>
        <begin position="208"/>
        <end position="229"/>
    </location>
</feature>
<feature type="transmembrane region" description="Helical" evidence="8">
    <location>
        <begin position="167"/>
        <end position="188"/>
    </location>
</feature>
<comment type="subcellular location">
    <subcellularLocation>
        <location evidence="1">Membrane</location>
        <topology evidence="1">Multi-pass membrane protein</topology>
    </subcellularLocation>
</comment>
<feature type="transmembrane region" description="Helical" evidence="8">
    <location>
        <begin position="250"/>
        <end position="267"/>
    </location>
</feature>
<dbReference type="PROSITE" id="PS50883">
    <property type="entry name" value="EAL"/>
    <property type="match status" value="1"/>
</dbReference>
<feature type="domain" description="EAL" evidence="10">
    <location>
        <begin position="807"/>
        <end position="1057"/>
    </location>
</feature>
<dbReference type="InterPro" id="IPR018047">
    <property type="entry name" value="Ammonium_transpt_CS"/>
</dbReference>
<dbReference type="Gene3D" id="3.20.20.450">
    <property type="entry name" value="EAL domain"/>
    <property type="match status" value="1"/>
</dbReference>
<dbReference type="CDD" id="cd01949">
    <property type="entry name" value="GGDEF"/>
    <property type="match status" value="1"/>
</dbReference>
<dbReference type="InterPro" id="IPR035919">
    <property type="entry name" value="EAL_sf"/>
</dbReference>
<feature type="transmembrane region" description="Helical" evidence="8">
    <location>
        <begin position="97"/>
        <end position="116"/>
    </location>
</feature>
<feature type="transmembrane region" description="Helical" evidence="8">
    <location>
        <begin position="136"/>
        <end position="160"/>
    </location>
</feature>
<keyword evidence="6 8" id="KW-0472">Membrane</keyword>
<evidence type="ECO:0000256" key="2">
    <source>
        <dbReference type="ARBA" id="ARBA00005887"/>
    </source>
</evidence>
<dbReference type="InterPro" id="IPR001905">
    <property type="entry name" value="Ammonium_transpt"/>
</dbReference>
<evidence type="ECO:0000256" key="8">
    <source>
        <dbReference type="SAM" id="Phobius"/>
    </source>
</evidence>
<dbReference type="PANTHER" id="PTHR44757:SF2">
    <property type="entry name" value="BIOFILM ARCHITECTURE MAINTENANCE PROTEIN MBAA"/>
    <property type="match status" value="1"/>
</dbReference>
<dbReference type="STRING" id="735517.SAMN05444272_0607"/>
<evidence type="ECO:0000256" key="5">
    <source>
        <dbReference type="ARBA" id="ARBA00022989"/>
    </source>
</evidence>
<dbReference type="NCBIfam" id="TIGR00836">
    <property type="entry name" value="amt"/>
    <property type="match status" value="1"/>
</dbReference>
<dbReference type="SMART" id="SM00091">
    <property type="entry name" value="PAS"/>
    <property type="match status" value="1"/>
</dbReference>
<dbReference type="GO" id="GO:0008519">
    <property type="term" value="F:ammonium channel activity"/>
    <property type="evidence" value="ECO:0007669"/>
    <property type="project" value="InterPro"/>
</dbReference>
<evidence type="ECO:0000256" key="4">
    <source>
        <dbReference type="ARBA" id="ARBA00022692"/>
    </source>
</evidence>
<dbReference type="InterPro" id="IPR001633">
    <property type="entry name" value="EAL_dom"/>
</dbReference>
<evidence type="ECO:0000256" key="7">
    <source>
        <dbReference type="ARBA" id="ARBA00023177"/>
    </source>
</evidence>
<dbReference type="InterPro" id="IPR029787">
    <property type="entry name" value="Nucleotide_cyclase"/>
</dbReference>
<feature type="transmembrane region" description="Helical" evidence="8">
    <location>
        <begin position="12"/>
        <end position="36"/>
    </location>
</feature>
<evidence type="ECO:0000313" key="12">
    <source>
        <dbReference type="EMBL" id="SHL44648.1"/>
    </source>
</evidence>
<dbReference type="CDD" id="cd00130">
    <property type="entry name" value="PAS"/>
    <property type="match status" value="1"/>
</dbReference>
<dbReference type="InterPro" id="IPR000160">
    <property type="entry name" value="GGDEF_dom"/>
</dbReference>
<accession>A0A1M7APP8</accession>
<dbReference type="InterPro" id="IPR043128">
    <property type="entry name" value="Rev_trsase/Diguanyl_cyclase"/>
</dbReference>
<keyword evidence="5 8" id="KW-1133">Transmembrane helix</keyword>
<dbReference type="PROSITE" id="PS50112">
    <property type="entry name" value="PAS"/>
    <property type="match status" value="1"/>
</dbReference>
<dbReference type="Gene3D" id="3.30.450.20">
    <property type="entry name" value="PAS domain"/>
    <property type="match status" value="1"/>
</dbReference>
<feature type="transmembrane region" description="Helical" evidence="8">
    <location>
        <begin position="314"/>
        <end position="332"/>
    </location>
</feature>
<reference evidence="12 13" key="1">
    <citation type="submission" date="2016-11" db="EMBL/GenBank/DDBJ databases">
        <authorList>
            <person name="Jaros S."/>
            <person name="Januszkiewicz K."/>
            <person name="Wedrychowicz H."/>
        </authorList>
    </citation>
    <scope>NUCLEOTIDE SEQUENCE [LARGE SCALE GENOMIC DNA]</scope>
    <source>
        <strain evidence="12 13">DSM 22153</strain>
    </source>
</reference>
<feature type="transmembrane region" description="Helical" evidence="8">
    <location>
        <begin position="279"/>
        <end position="302"/>
    </location>
</feature>
<dbReference type="NCBIfam" id="TIGR00254">
    <property type="entry name" value="GGDEF"/>
    <property type="match status" value="1"/>
</dbReference>
<dbReference type="Pfam" id="PF13426">
    <property type="entry name" value="PAS_9"/>
    <property type="match status" value="1"/>
</dbReference>
<dbReference type="SUPFAM" id="SSF111352">
    <property type="entry name" value="Ammonium transporter"/>
    <property type="match status" value="1"/>
</dbReference>
<gene>
    <name evidence="12" type="ORF">SAMN05444272_0607</name>
</gene>
<evidence type="ECO:0000259" key="9">
    <source>
        <dbReference type="PROSITE" id="PS50112"/>
    </source>
</evidence>
<protein>
    <submittedName>
        <fullName evidence="12">Ammonium transporter, Amt family</fullName>
    </submittedName>
</protein>
<comment type="similarity">
    <text evidence="2">Belongs to the ammonia transporter channel (TC 1.A.11.2) family.</text>
</comment>
<keyword evidence="13" id="KW-1185">Reference proteome</keyword>
<dbReference type="PROSITE" id="PS01219">
    <property type="entry name" value="AMMONIUM_TRANSP"/>
    <property type="match status" value="1"/>
</dbReference>
<dbReference type="PANTHER" id="PTHR44757">
    <property type="entry name" value="DIGUANYLATE CYCLASE DGCP"/>
    <property type="match status" value="1"/>
</dbReference>
<keyword evidence="3" id="KW-0813">Transport</keyword>
<dbReference type="Gene3D" id="3.30.70.270">
    <property type="match status" value="1"/>
</dbReference>
<dbReference type="SMART" id="SM00267">
    <property type="entry name" value="GGDEF"/>
    <property type="match status" value="1"/>
</dbReference>
<dbReference type="AlphaFoldDB" id="A0A1M7APP8"/>
<feature type="transmembrane region" description="Helical" evidence="8">
    <location>
        <begin position="56"/>
        <end position="76"/>
    </location>
</feature>
<dbReference type="SUPFAM" id="SSF55785">
    <property type="entry name" value="PYP-like sensor domain (PAS domain)"/>
    <property type="match status" value="1"/>
</dbReference>
<dbReference type="InterPro" id="IPR000014">
    <property type="entry name" value="PAS"/>
</dbReference>
<dbReference type="PROSITE" id="PS50887">
    <property type="entry name" value="GGDEF"/>
    <property type="match status" value="1"/>
</dbReference>
<dbReference type="Pfam" id="PF00909">
    <property type="entry name" value="Ammonium_transp"/>
    <property type="match status" value="1"/>
</dbReference>
<dbReference type="CDD" id="cd01948">
    <property type="entry name" value="EAL"/>
    <property type="match status" value="1"/>
</dbReference>
<name>A0A1M7APP8_9HYPH</name>
<dbReference type="SMART" id="SM00052">
    <property type="entry name" value="EAL"/>
    <property type="match status" value="1"/>
</dbReference>
<dbReference type="NCBIfam" id="TIGR00229">
    <property type="entry name" value="sensory_box"/>
    <property type="match status" value="1"/>
</dbReference>
<dbReference type="Gene3D" id="1.10.3430.10">
    <property type="entry name" value="Ammonium transporter AmtB like domains"/>
    <property type="match status" value="1"/>
</dbReference>
<dbReference type="InterPro" id="IPR024041">
    <property type="entry name" value="NH4_transpt_AmtB-like_dom"/>
</dbReference>
<keyword evidence="4 8" id="KW-0812">Transmembrane</keyword>
<proteinExistence type="inferred from homology"/>
<dbReference type="EMBL" id="FRBW01000001">
    <property type="protein sequence ID" value="SHL44648.1"/>
    <property type="molecule type" value="Genomic_DNA"/>
</dbReference>
<dbReference type="InterPro" id="IPR035965">
    <property type="entry name" value="PAS-like_dom_sf"/>
</dbReference>
<organism evidence="12 13">
    <name type="scientific">Roseibium suaedae</name>
    <dbReference type="NCBI Taxonomy" id="735517"/>
    <lineage>
        <taxon>Bacteria</taxon>
        <taxon>Pseudomonadati</taxon>
        <taxon>Pseudomonadota</taxon>
        <taxon>Alphaproteobacteria</taxon>
        <taxon>Hyphomicrobiales</taxon>
        <taxon>Stappiaceae</taxon>
        <taxon>Roseibium</taxon>
    </lineage>
</organism>
<evidence type="ECO:0000256" key="3">
    <source>
        <dbReference type="ARBA" id="ARBA00022448"/>
    </source>
</evidence>